<evidence type="ECO:0000313" key="6">
    <source>
        <dbReference type="EMBL" id="RAI58043.1"/>
    </source>
</evidence>
<dbReference type="InterPro" id="IPR044946">
    <property type="entry name" value="Restrct_endonuc_typeI_TRD_sf"/>
</dbReference>
<keyword evidence="7" id="KW-1185">Reference proteome</keyword>
<dbReference type="Proteomes" id="UP000249065">
    <property type="component" value="Unassembled WGS sequence"/>
</dbReference>
<dbReference type="OrthoDB" id="164285at2"/>
<dbReference type="GO" id="GO:0003677">
    <property type="term" value="F:DNA binding"/>
    <property type="evidence" value="ECO:0007669"/>
    <property type="project" value="UniProtKB-KW"/>
</dbReference>
<sequence>MGARLPPYPEYRDSGLAWLPRVPSHWDVRRNGRIFSQRVEMGREELPILEVSLRTGVRVRSFGDGGRKQVMADRSKYKRAAAGDVAYNMMRLWQGAVGVAPEDGLVSPAYVVAAPYDDADPRYFTYLFRTTDYMREIESFSRGIVADRNRLYWAQFKQMPSPCPPLAEQRRIADHLDAHGRLTNRLIRNRRRLLAVLKERRQGIINDAVTRGVDPAAAMKATPVDSVPLIPSHWQLKRLKYLTRFSNGLAFKPADWKDAGTPIIRIENLNGSDQFNYTDRADLPERLLIQPGDLLFAWSGNRGTSFGSFEWDRAFPAYLNQHIFKLESFSLHSRFFFYALRAVTKRVEDNAHGIIGLVHVTKPELGAIEVPVPPPAEQEAIADHLDRVLGEITAAAEKLVREIKLVEEYRERLIADAVTGKLDVRAAALAMLADESDGEALPLEDEEATTAEDADDEDDADVALAEVDE</sequence>
<proteinExistence type="inferred from homology"/>
<comment type="similarity">
    <text evidence="1">Belongs to the type-I restriction system S methylase family.</text>
</comment>
<dbReference type="Pfam" id="PF01420">
    <property type="entry name" value="Methylase_S"/>
    <property type="match status" value="1"/>
</dbReference>
<dbReference type="GO" id="GO:0009307">
    <property type="term" value="P:DNA restriction-modification system"/>
    <property type="evidence" value="ECO:0007669"/>
    <property type="project" value="UniProtKB-KW"/>
</dbReference>
<dbReference type="CDD" id="cd17254">
    <property type="entry name" value="RMtype1_S_FclI-TRD1-CR1_like"/>
    <property type="match status" value="1"/>
</dbReference>
<evidence type="ECO:0000256" key="4">
    <source>
        <dbReference type="SAM" id="MobiDB-lite"/>
    </source>
</evidence>
<protein>
    <submittedName>
        <fullName evidence="6">Restriction endonuclease subunit S</fullName>
    </submittedName>
</protein>
<evidence type="ECO:0000313" key="7">
    <source>
        <dbReference type="Proteomes" id="UP000249065"/>
    </source>
</evidence>
<dbReference type="CDD" id="cd16961">
    <property type="entry name" value="RMtype1_S_TRD-CR_like"/>
    <property type="match status" value="1"/>
</dbReference>
<evidence type="ECO:0000256" key="1">
    <source>
        <dbReference type="ARBA" id="ARBA00010923"/>
    </source>
</evidence>
<dbReference type="PANTHER" id="PTHR43140:SF1">
    <property type="entry name" value="TYPE I RESTRICTION ENZYME ECOKI SPECIFICITY SUBUNIT"/>
    <property type="match status" value="1"/>
</dbReference>
<evidence type="ECO:0000259" key="5">
    <source>
        <dbReference type="Pfam" id="PF01420"/>
    </source>
</evidence>
<comment type="caution">
    <text evidence="6">The sequence shown here is derived from an EMBL/GenBank/DDBJ whole genome shotgun (WGS) entry which is preliminary data.</text>
</comment>
<evidence type="ECO:0000256" key="3">
    <source>
        <dbReference type="ARBA" id="ARBA00023125"/>
    </source>
</evidence>
<keyword evidence="6" id="KW-0255">Endonuclease</keyword>
<feature type="domain" description="Type I restriction modification DNA specificity" evidence="5">
    <location>
        <begin position="231"/>
        <end position="394"/>
    </location>
</feature>
<name>A0A327M7H1_9PROT</name>
<keyword evidence="3" id="KW-0238">DNA-binding</keyword>
<keyword evidence="6" id="KW-0378">Hydrolase</keyword>
<dbReference type="EMBL" id="QLIX01000012">
    <property type="protein sequence ID" value="RAI58043.1"/>
    <property type="molecule type" value="Genomic_DNA"/>
</dbReference>
<gene>
    <name evidence="6" type="ORF">DOO78_16300</name>
</gene>
<dbReference type="InterPro" id="IPR000055">
    <property type="entry name" value="Restrct_endonuc_typeI_TRD"/>
</dbReference>
<feature type="region of interest" description="Disordered" evidence="4">
    <location>
        <begin position="435"/>
        <end position="469"/>
    </location>
</feature>
<dbReference type="PANTHER" id="PTHR43140">
    <property type="entry name" value="TYPE-1 RESTRICTION ENZYME ECOKI SPECIFICITY PROTEIN"/>
    <property type="match status" value="1"/>
</dbReference>
<dbReference type="InterPro" id="IPR051212">
    <property type="entry name" value="Type-I_RE_S_subunit"/>
</dbReference>
<dbReference type="Gene3D" id="3.90.220.20">
    <property type="entry name" value="DNA methylase specificity domains"/>
    <property type="match status" value="2"/>
</dbReference>
<keyword evidence="6" id="KW-0540">Nuclease</keyword>
<dbReference type="SUPFAM" id="SSF116734">
    <property type="entry name" value="DNA methylase specificity domain"/>
    <property type="match status" value="2"/>
</dbReference>
<reference evidence="7" key="1">
    <citation type="submission" date="2018-06" db="EMBL/GenBank/DDBJ databases">
        <authorList>
            <person name="Khan S.A."/>
        </authorList>
    </citation>
    <scope>NUCLEOTIDE SEQUENCE [LARGE SCALE GENOMIC DNA]</scope>
    <source>
        <strain evidence="7">DB-1506</strain>
    </source>
</reference>
<accession>A0A327M7H1</accession>
<keyword evidence="2" id="KW-0680">Restriction system</keyword>
<organism evidence="6 7">
    <name type="scientific">Roseicella frigidaeris</name>
    <dbReference type="NCBI Taxonomy" id="2230885"/>
    <lineage>
        <taxon>Bacteria</taxon>
        <taxon>Pseudomonadati</taxon>
        <taxon>Pseudomonadota</taxon>
        <taxon>Alphaproteobacteria</taxon>
        <taxon>Acetobacterales</taxon>
        <taxon>Roseomonadaceae</taxon>
        <taxon>Roseicella</taxon>
    </lineage>
</organism>
<evidence type="ECO:0000256" key="2">
    <source>
        <dbReference type="ARBA" id="ARBA00022747"/>
    </source>
</evidence>
<dbReference type="GO" id="GO:0004519">
    <property type="term" value="F:endonuclease activity"/>
    <property type="evidence" value="ECO:0007669"/>
    <property type="project" value="UniProtKB-KW"/>
</dbReference>
<dbReference type="AlphaFoldDB" id="A0A327M7H1"/>